<gene>
    <name evidence="2" type="ORF">BBD42_08690</name>
</gene>
<protein>
    <submittedName>
        <fullName evidence="2">Uncharacterized protein</fullName>
    </submittedName>
</protein>
<proteinExistence type="predicted"/>
<organism evidence="2">
    <name type="scientific">Paenibacillus sp. BIHB 4019</name>
    <dbReference type="NCBI Taxonomy" id="1870819"/>
    <lineage>
        <taxon>Bacteria</taxon>
        <taxon>Bacillati</taxon>
        <taxon>Bacillota</taxon>
        <taxon>Bacilli</taxon>
        <taxon>Bacillales</taxon>
        <taxon>Paenibacillaceae</taxon>
        <taxon>Paenibacillus</taxon>
    </lineage>
</organism>
<accession>A0A1B2DFN8</accession>
<feature type="transmembrane region" description="Helical" evidence="1">
    <location>
        <begin position="12"/>
        <end position="31"/>
    </location>
</feature>
<evidence type="ECO:0000256" key="1">
    <source>
        <dbReference type="SAM" id="Phobius"/>
    </source>
</evidence>
<keyword evidence="1" id="KW-0472">Membrane</keyword>
<dbReference type="AlphaFoldDB" id="A0A1B2DFN8"/>
<sequence>MGLLYNKKSQIIVTLLYPIVVFVILSIKQTLETWIIPVLVTVLFCILWSNVWYLITSTLLMWVISVPMWLLLIEQSKGDQGYAIFTSSLPFIIALFIFVVLIPEILIIIFKNFILNKYFYQKS</sequence>
<feature type="transmembrane region" description="Helical" evidence="1">
    <location>
        <begin position="84"/>
        <end position="110"/>
    </location>
</feature>
<name>A0A1B2DFN8_9BACL</name>
<keyword evidence="1" id="KW-1133">Transmembrane helix</keyword>
<dbReference type="EMBL" id="CP016808">
    <property type="protein sequence ID" value="ANY66528.1"/>
    <property type="molecule type" value="Genomic_DNA"/>
</dbReference>
<keyword evidence="1" id="KW-0812">Transmembrane</keyword>
<reference evidence="2" key="1">
    <citation type="submission" date="2016-08" db="EMBL/GenBank/DDBJ databases">
        <title>Complete Genome Seqeunce of Paenibacillus sp. BIHB 4019 from tea rhizoplane.</title>
        <authorList>
            <person name="Thakur R."/>
            <person name="Swarnkar M.K."/>
            <person name="Gulati A."/>
        </authorList>
    </citation>
    <scope>NUCLEOTIDE SEQUENCE [LARGE SCALE GENOMIC DNA]</scope>
    <source>
        <strain evidence="2">BIHB4019</strain>
    </source>
</reference>
<evidence type="ECO:0000313" key="2">
    <source>
        <dbReference type="EMBL" id="ANY66528.1"/>
    </source>
</evidence>